<sequence length="197" mass="20342">MRPTRRSLLGLLGTAGLGPSVPGVVAPHSTPAAVGSAADGGAAHARFMSLAIEEAHRNARYPFGAVFVHSGRVLGRGVNASAENPSYHGEMVAMTDYVRRAGNHGWAATTLYSTAEPCAMCMSACVWAGVGQVVWGTSIEELGRTGLVQIAIPAAEVARAASPFYSPELLGGVLAGTTDALFRRAQLLRTDRTGGAP</sequence>
<feature type="domain" description="CMP/dCMP-type deaminase" evidence="1">
    <location>
        <begin position="42"/>
        <end position="150"/>
    </location>
</feature>
<dbReference type="InterPro" id="IPR016193">
    <property type="entry name" value="Cytidine_deaminase-like"/>
</dbReference>
<dbReference type="PROSITE" id="PS51318">
    <property type="entry name" value="TAT"/>
    <property type="match status" value="1"/>
</dbReference>
<dbReference type="Proteomes" id="UP001474181">
    <property type="component" value="Unassembled WGS sequence"/>
</dbReference>
<dbReference type="EC" id="3.5.4.33" evidence="2"/>
<dbReference type="GO" id="GO:0052717">
    <property type="term" value="F:tRNA-specific adenosine-34 deaminase activity"/>
    <property type="evidence" value="ECO:0007669"/>
    <property type="project" value="UniProtKB-EC"/>
</dbReference>
<dbReference type="EMBL" id="JBEPEK010000208">
    <property type="protein sequence ID" value="MER7182911.1"/>
    <property type="molecule type" value="Genomic_DNA"/>
</dbReference>
<protein>
    <submittedName>
        <fullName evidence="2">Nucleoside deaminase</fullName>
        <ecNumber evidence="2">3.5.4.33</ecNumber>
    </submittedName>
</protein>
<dbReference type="Gene3D" id="3.40.140.10">
    <property type="entry name" value="Cytidine Deaminase, domain 2"/>
    <property type="match status" value="1"/>
</dbReference>
<dbReference type="InterPro" id="IPR006311">
    <property type="entry name" value="TAT_signal"/>
</dbReference>
<dbReference type="CDD" id="cd01285">
    <property type="entry name" value="nucleoside_deaminase"/>
    <property type="match status" value="1"/>
</dbReference>
<dbReference type="SUPFAM" id="SSF53927">
    <property type="entry name" value="Cytidine deaminase-like"/>
    <property type="match status" value="1"/>
</dbReference>
<dbReference type="PANTHER" id="PTHR11079:SF203">
    <property type="entry name" value="CMP_DCMP-TYPE DEAMINASE DOMAIN-CONTAINING PROTEIN"/>
    <property type="match status" value="1"/>
</dbReference>
<evidence type="ECO:0000313" key="3">
    <source>
        <dbReference type="Proteomes" id="UP001474181"/>
    </source>
</evidence>
<evidence type="ECO:0000313" key="2">
    <source>
        <dbReference type="EMBL" id="MER7182911.1"/>
    </source>
</evidence>
<dbReference type="PANTHER" id="PTHR11079">
    <property type="entry name" value="CYTOSINE DEAMINASE FAMILY MEMBER"/>
    <property type="match status" value="1"/>
</dbReference>
<keyword evidence="3" id="KW-1185">Reference proteome</keyword>
<proteinExistence type="predicted"/>
<comment type="caution">
    <text evidence="2">The sequence shown here is derived from an EMBL/GenBank/DDBJ whole genome shotgun (WGS) entry which is preliminary data.</text>
</comment>
<gene>
    <name evidence="2" type="ORF">ABT404_26150</name>
</gene>
<reference evidence="2 3" key="1">
    <citation type="submission" date="2024-06" db="EMBL/GenBank/DDBJ databases">
        <title>The Natural Products Discovery Center: Release of the First 8490 Sequenced Strains for Exploring Actinobacteria Biosynthetic Diversity.</title>
        <authorList>
            <person name="Kalkreuter E."/>
            <person name="Kautsar S.A."/>
            <person name="Yang D."/>
            <person name="Bader C.D."/>
            <person name="Teijaro C.N."/>
            <person name="Fluegel L."/>
            <person name="Davis C.M."/>
            <person name="Simpson J.R."/>
            <person name="Lauterbach L."/>
            <person name="Steele A.D."/>
            <person name="Gui C."/>
            <person name="Meng S."/>
            <person name="Li G."/>
            <person name="Viehrig K."/>
            <person name="Ye F."/>
            <person name="Su P."/>
            <person name="Kiefer A.F."/>
            <person name="Nichols A."/>
            <person name="Cepeda A.J."/>
            <person name="Yan W."/>
            <person name="Fan B."/>
            <person name="Jiang Y."/>
            <person name="Adhikari A."/>
            <person name="Zheng C.-J."/>
            <person name="Schuster L."/>
            <person name="Cowan T.M."/>
            <person name="Smanski M.J."/>
            <person name="Chevrette M.G."/>
            <person name="De Carvalho L.P.S."/>
            <person name="Shen B."/>
        </authorList>
    </citation>
    <scope>NUCLEOTIDE SEQUENCE [LARGE SCALE GENOMIC DNA]</scope>
    <source>
        <strain evidence="2 3">NPDC000234</strain>
    </source>
</reference>
<dbReference type="RefSeq" id="WP_350783935.1">
    <property type="nucleotide sequence ID" value="NZ_JBEPEK010000208.1"/>
</dbReference>
<organism evidence="2 3">
    <name type="scientific">Streptomyces hyaluromycini</name>
    <dbReference type="NCBI Taxonomy" id="1377993"/>
    <lineage>
        <taxon>Bacteria</taxon>
        <taxon>Bacillati</taxon>
        <taxon>Actinomycetota</taxon>
        <taxon>Actinomycetes</taxon>
        <taxon>Kitasatosporales</taxon>
        <taxon>Streptomycetaceae</taxon>
        <taxon>Streptomyces</taxon>
    </lineage>
</organism>
<name>A0ABV1X1M2_9ACTN</name>
<evidence type="ECO:0000259" key="1">
    <source>
        <dbReference type="PROSITE" id="PS51747"/>
    </source>
</evidence>
<dbReference type="InterPro" id="IPR002125">
    <property type="entry name" value="CMP_dCMP_dom"/>
</dbReference>
<dbReference type="PROSITE" id="PS51747">
    <property type="entry name" value="CYT_DCMP_DEAMINASES_2"/>
    <property type="match status" value="1"/>
</dbReference>
<keyword evidence="2" id="KW-0378">Hydrolase</keyword>
<accession>A0ABV1X1M2</accession>
<dbReference type="Pfam" id="PF00383">
    <property type="entry name" value="dCMP_cyt_deam_1"/>
    <property type="match status" value="1"/>
</dbReference>